<evidence type="ECO:0000313" key="5">
    <source>
        <dbReference type="EMBL" id="MFC5648833.1"/>
    </source>
</evidence>
<accession>A0ABW0VTQ1</accession>
<dbReference type="InterPro" id="IPR036390">
    <property type="entry name" value="WH_DNA-bd_sf"/>
</dbReference>
<evidence type="ECO:0000256" key="1">
    <source>
        <dbReference type="ARBA" id="ARBA00023015"/>
    </source>
</evidence>
<keyword evidence="2" id="KW-0238">DNA-binding</keyword>
<keyword evidence="6" id="KW-1185">Reference proteome</keyword>
<dbReference type="Proteomes" id="UP001596047">
    <property type="component" value="Unassembled WGS sequence"/>
</dbReference>
<evidence type="ECO:0000313" key="6">
    <source>
        <dbReference type="Proteomes" id="UP001596047"/>
    </source>
</evidence>
<dbReference type="PANTHER" id="PTHR33204:SF18">
    <property type="entry name" value="TRANSCRIPTIONAL REGULATORY PROTEIN"/>
    <property type="match status" value="1"/>
</dbReference>
<keyword evidence="3" id="KW-0804">Transcription</keyword>
<name>A0ABW0VTQ1_9BACL</name>
<dbReference type="PANTHER" id="PTHR33204">
    <property type="entry name" value="TRANSCRIPTIONAL REGULATOR, MARR FAMILY"/>
    <property type="match status" value="1"/>
</dbReference>
<evidence type="ECO:0000256" key="3">
    <source>
        <dbReference type="ARBA" id="ARBA00023163"/>
    </source>
</evidence>
<dbReference type="RefSeq" id="WP_379187322.1">
    <property type="nucleotide sequence ID" value="NZ_JBHSOW010000024.1"/>
</dbReference>
<evidence type="ECO:0000259" key="4">
    <source>
        <dbReference type="PROSITE" id="PS51118"/>
    </source>
</evidence>
<proteinExistence type="predicted"/>
<dbReference type="PROSITE" id="PS51118">
    <property type="entry name" value="HTH_HXLR"/>
    <property type="match status" value="1"/>
</dbReference>
<reference evidence="6" key="1">
    <citation type="journal article" date="2019" name="Int. J. Syst. Evol. Microbiol.">
        <title>The Global Catalogue of Microorganisms (GCM) 10K type strain sequencing project: providing services to taxonomists for standard genome sequencing and annotation.</title>
        <authorList>
            <consortium name="The Broad Institute Genomics Platform"/>
            <consortium name="The Broad Institute Genome Sequencing Center for Infectious Disease"/>
            <person name="Wu L."/>
            <person name="Ma J."/>
        </authorList>
    </citation>
    <scope>NUCLEOTIDE SEQUENCE [LARGE SCALE GENOMIC DNA]</scope>
    <source>
        <strain evidence="6">CGMCC 1.3240</strain>
    </source>
</reference>
<gene>
    <name evidence="5" type="ORF">ACFPYJ_06765</name>
</gene>
<dbReference type="Pfam" id="PF01638">
    <property type="entry name" value="HxlR"/>
    <property type="match status" value="1"/>
</dbReference>
<dbReference type="Gene3D" id="1.10.10.10">
    <property type="entry name" value="Winged helix-like DNA-binding domain superfamily/Winged helix DNA-binding domain"/>
    <property type="match status" value="1"/>
</dbReference>
<feature type="domain" description="HTH hxlR-type" evidence="4">
    <location>
        <begin position="15"/>
        <end position="109"/>
    </location>
</feature>
<dbReference type="InterPro" id="IPR036388">
    <property type="entry name" value="WH-like_DNA-bd_sf"/>
</dbReference>
<dbReference type="SUPFAM" id="SSF46785">
    <property type="entry name" value="Winged helix' DNA-binding domain"/>
    <property type="match status" value="1"/>
</dbReference>
<organism evidence="5 6">
    <name type="scientific">Paenibacillus solisilvae</name>
    <dbReference type="NCBI Taxonomy" id="2486751"/>
    <lineage>
        <taxon>Bacteria</taxon>
        <taxon>Bacillati</taxon>
        <taxon>Bacillota</taxon>
        <taxon>Bacilli</taxon>
        <taxon>Bacillales</taxon>
        <taxon>Paenibacillaceae</taxon>
        <taxon>Paenibacillus</taxon>
    </lineage>
</organism>
<sequence>MGHSQPGNAQTQYDCSIEKCLDVIGGKWSFLVLRELFGGKKRFGELKTNIRAISSKSLTQTLRHLEENSIVVREAFATIPPTVEYDLTEKGHKLHNIIHEMKAWGAHWA</sequence>
<dbReference type="EMBL" id="JBHSOW010000024">
    <property type="protein sequence ID" value="MFC5648833.1"/>
    <property type="molecule type" value="Genomic_DNA"/>
</dbReference>
<comment type="caution">
    <text evidence="5">The sequence shown here is derived from an EMBL/GenBank/DDBJ whole genome shotgun (WGS) entry which is preliminary data.</text>
</comment>
<dbReference type="InterPro" id="IPR002577">
    <property type="entry name" value="HTH_HxlR"/>
</dbReference>
<evidence type="ECO:0000256" key="2">
    <source>
        <dbReference type="ARBA" id="ARBA00023125"/>
    </source>
</evidence>
<protein>
    <submittedName>
        <fullName evidence="5">Winged helix-turn-helix transcriptional regulator</fullName>
    </submittedName>
</protein>
<keyword evidence="1" id="KW-0805">Transcription regulation</keyword>